<reference evidence="3 4" key="1">
    <citation type="submission" date="2020-02" db="EMBL/GenBank/DDBJ databases">
        <title>Partial ammonium oxidation to N2 by heterotrophic bacteria.</title>
        <authorList>
            <person name="Wu M."/>
        </authorList>
    </citation>
    <scope>NUCLEOTIDE SEQUENCE [LARGE SCALE GENOMIC DNA]</scope>
    <source>
        <strain evidence="3 4">HO-1</strain>
    </source>
</reference>
<dbReference type="InterPro" id="IPR018389">
    <property type="entry name" value="DctP_fam"/>
</dbReference>
<keyword evidence="1 2" id="KW-0732">Signal</keyword>
<gene>
    <name evidence="3" type="ORF">FE795_00735</name>
</gene>
<sequence length="333" mass="36956">MKKALTAALAACTLALGSSPAHAQEVELTFSTYLPPAYEYAWKPIENFVQTVEKESQGRIKINVFHSGQLFDGYEELPALSRGDVDMVNMTSTYPSGTVPALNIFTLPFLFDSTAHLKRALDQGLFKLGAEQELRDTHDAVVLGLAPWDPYEFYSRKAPINSAADVKGKVWASTSSMDARALQLLGGSPTGMPSSELYLAFDRGVIDATPRPLLTGIGRNLYEVAKHLSIANFGIDVSVLAINRKKWESLPADLQEILIKAAQQRDQEQFERVNAFVDQALQRYEQAGVTINRVEPAQLAQMREQTRPAIEEWSKQVENGPAYLELIEKTRQP</sequence>
<dbReference type="Proteomes" id="UP000826050">
    <property type="component" value="Chromosome"/>
</dbReference>
<feature type="signal peptide" evidence="2">
    <location>
        <begin position="1"/>
        <end position="23"/>
    </location>
</feature>
<protein>
    <submittedName>
        <fullName evidence="3">ABC transporter substrate-binding protein</fullName>
    </submittedName>
</protein>
<dbReference type="NCBIfam" id="NF037995">
    <property type="entry name" value="TRAP_S1"/>
    <property type="match status" value="1"/>
</dbReference>
<dbReference type="PANTHER" id="PTHR33376">
    <property type="match status" value="1"/>
</dbReference>
<dbReference type="InterPro" id="IPR038404">
    <property type="entry name" value="TRAP_DctP_sf"/>
</dbReference>
<evidence type="ECO:0000256" key="1">
    <source>
        <dbReference type="ARBA" id="ARBA00022729"/>
    </source>
</evidence>
<evidence type="ECO:0000313" key="4">
    <source>
        <dbReference type="Proteomes" id="UP000826050"/>
    </source>
</evidence>
<dbReference type="RefSeq" id="WP_003804963.1">
    <property type="nucleotide sequence ID" value="NZ_CP049362.1"/>
</dbReference>
<keyword evidence="4" id="KW-1185">Reference proteome</keyword>
<accession>A0ABX8SRY4</accession>
<feature type="chain" id="PRO_5047546286" evidence="2">
    <location>
        <begin position="24"/>
        <end position="333"/>
    </location>
</feature>
<evidence type="ECO:0000313" key="3">
    <source>
        <dbReference type="EMBL" id="QXX77683.1"/>
    </source>
</evidence>
<dbReference type="PANTHER" id="PTHR33376:SF4">
    <property type="entry name" value="SIALIC ACID-BINDING PERIPLASMIC PROTEIN SIAP"/>
    <property type="match status" value="1"/>
</dbReference>
<dbReference type="Gene3D" id="3.40.190.170">
    <property type="entry name" value="Bacterial extracellular solute-binding protein, family 7"/>
    <property type="match status" value="1"/>
</dbReference>
<organism evidence="3 4">
    <name type="scientific">Alcaligenes ammonioxydans</name>
    <dbReference type="NCBI Taxonomy" id="2582914"/>
    <lineage>
        <taxon>Bacteria</taxon>
        <taxon>Pseudomonadati</taxon>
        <taxon>Pseudomonadota</taxon>
        <taxon>Betaproteobacteria</taxon>
        <taxon>Burkholderiales</taxon>
        <taxon>Alcaligenaceae</taxon>
        <taxon>Alcaligenes</taxon>
    </lineage>
</organism>
<dbReference type="EMBL" id="CP049362">
    <property type="protein sequence ID" value="QXX77683.1"/>
    <property type="molecule type" value="Genomic_DNA"/>
</dbReference>
<name>A0ABX8SRY4_9BURK</name>
<dbReference type="Pfam" id="PF03480">
    <property type="entry name" value="DctP"/>
    <property type="match status" value="1"/>
</dbReference>
<proteinExistence type="predicted"/>
<evidence type="ECO:0000256" key="2">
    <source>
        <dbReference type="SAM" id="SignalP"/>
    </source>
</evidence>